<proteinExistence type="predicted"/>
<name>A0AA37T2Z2_9ALTE</name>
<protein>
    <submittedName>
        <fullName evidence="1">Uncharacterized protein</fullName>
    </submittedName>
</protein>
<accession>A0AA37T2Z2</accession>
<gene>
    <name evidence="1" type="ORF">GCM10007852_16730</name>
</gene>
<evidence type="ECO:0000313" key="1">
    <source>
        <dbReference type="EMBL" id="GLR70765.1"/>
    </source>
</evidence>
<organism evidence="1 2">
    <name type="scientific">Agaribacter marinus</name>
    <dbReference type="NCBI Taxonomy" id="1431249"/>
    <lineage>
        <taxon>Bacteria</taxon>
        <taxon>Pseudomonadati</taxon>
        <taxon>Pseudomonadota</taxon>
        <taxon>Gammaproteobacteria</taxon>
        <taxon>Alteromonadales</taxon>
        <taxon>Alteromonadaceae</taxon>
        <taxon>Agaribacter</taxon>
    </lineage>
</organism>
<dbReference type="Proteomes" id="UP001156601">
    <property type="component" value="Unassembled WGS sequence"/>
</dbReference>
<comment type="caution">
    <text evidence="1">The sequence shown here is derived from an EMBL/GenBank/DDBJ whole genome shotgun (WGS) entry which is preliminary data.</text>
</comment>
<keyword evidence="2" id="KW-1185">Reference proteome</keyword>
<reference evidence="1" key="2">
    <citation type="submission" date="2023-01" db="EMBL/GenBank/DDBJ databases">
        <title>Draft genome sequence of Agaribacter marinus strain NBRC 110023.</title>
        <authorList>
            <person name="Sun Q."/>
            <person name="Mori K."/>
        </authorList>
    </citation>
    <scope>NUCLEOTIDE SEQUENCE</scope>
    <source>
        <strain evidence="1">NBRC 110023</strain>
    </source>
</reference>
<evidence type="ECO:0000313" key="2">
    <source>
        <dbReference type="Proteomes" id="UP001156601"/>
    </source>
</evidence>
<sequence length="139" mass="15876">MVAAVAPPKINIDAANVKDFDYLVLAQLLGTATSDPEGHLLYQVKHNLKEQSHKVDLSVIRLERVGYIEKRNDSDINGNEYYTHNITHRVPLMTILFYMWTTVLEKMLTIQSKIACKQSEFLLRRTFCALIVQNNSGLL</sequence>
<dbReference type="EMBL" id="BSOT01000005">
    <property type="protein sequence ID" value="GLR70765.1"/>
    <property type="molecule type" value="Genomic_DNA"/>
</dbReference>
<reference evidence="1" key="1">
    <citation type="journal article" date="2014" name="Int. J. Syst. Evol. Microbiol.">
        <title>Complete genome sequence of Corynebacterium casei LMG S-19264T (=DSM 44701T), isolated from a smear-ripened cheese.</title>
        <authorList>
            <consortium name="US DOE Joint Genome Institute (JGI-PGF)"/>
            <person name="Walter F."/>
            <person name="Albersmeier A."/>
            <person name="Kalinowski J."/>
            <person name="Ruckert C."/>
        </authorList>
    </citation>
    <scope>NUCLEOTIDE SEQUENCE</scope>
    <source>
        <strain evidence="1">NBRC 110023</strain>
    </source>
</reference>
<dbReference type="AlphaFoldDB" id="A0AA37T2Z2"/>